<gene>
    <name evidence="2" type="ORF">T4A_4439</name>
</gene>
<evidence type="ECO:0000313" key="3">
    <source>
        <dbReference type="Proteomes" id="UP000054632"/>
    </source>
</evidence>
<dbReference type="EMBL" id="JYDR01000053">
    <property type="protein sequence ID" value="KRY71744.1"/>
    <property type="molecule type" value="Genomic_DNA"/>
</dbReference>
<dbReference type="Proteomes" id="UP000054632">
    <property type="component" value="Unassembled WGS sequence"/>
</dbReference>
<protein>
    <submittedName>
        <fullName evidence="2">Uncharacterized protein</fullName>
    </submittedName>
</protein>
<feature type="region of interest" description="Disordered" evidence="1">
    <location>
        <begin position="1"/>
        <end position="29"/>
    </location>
</feature>
<evidence type="ECO:0000313" key="2">
    <source>
        <dbReference type="EMBL" id="KRY71744.1"/>
    </source>
</evidence>
<evidence type="ECO:0000256" key="1">
    <source>
        <dbReference type="SAM" id="MobiDB-lite"/>
    </source>
</evidence>
<name>A0A0V1ED78_TRIPS</name>
<sequence>MRFPVGPNSKKEENWSKRERSAHEEVGSNRSLVNCVRWSN</sequence>
<organism evidence="2 3">
    <name type="scientific">Trichinella pseudospiralis</name>
    <name type="common">Parasitic roundworm</name>
    <dbReference type="NCBI Taxonomy" id="6337"/>
    <lineage>
        <taxon>Eukaryota</taxon>
        <taxon>Metazoa</taxon>
        <taxon>Ecdysozoa</taxon>
        <taxon>Nematoda</taxon>
        <taxon>Enoplea</taxon>
        <taxon>Dorylaimia</taxon>
        <taxon>Trichinellida</taxon>
        <taxon>Trichinellidae</taxon>
        <taxon>Trichinella</taxon>
    </lineage>
</organism>
<dbReference type="AlphaFoldDB" id="A0A0V1ED78"/>
<reference evidence="2 3" key="1">
    <citation type="submission" date="2015-01" db="EMBL/GenBank/DDBJ databases">
        <title>Evolution of Trichinella species and genotypes.</title>
        <authorList>
            <person name="Korhonen P.K."/>
            <person name="Edoardo P."/>
            <person name="Giuseppe L.R."/>
            <person name="Gasser R.B."/>
        </authorList>
    </citation>
    <scope>NUCLEOTIDE SEQUENCE [LARGE SCALE GENOMIC DNA]</scope>
    <source>
        <strain evidence="2">ISS13</strain>
    </source>
</reference>
<feature type="compositionally biased region" description="Basic and acidic residues" evidence="1">
    <location>
        <begin position="9"/>
        <end position="27"/>
    </location>
</feature>
<comment type="caution">
    <text evidence="2">The sequence shown here is derived from an EMBL/GenBank/DDBJ whole genome shotgun (WGS) entry which is preliminary data.</text>
</comment>
<proteinExistence type="predicted"/>
<accession>A0A0V1ED78</accession>